<name>A0A7K3NMV7_9BACT</name>
<sequence>MSRQHSFTRIENDLLPAFRLKLGLAESTEDVRKFFGYAMADLLSKVFEGRFPAAYEDLTLAPVDDKGFAASTRLQEFPEFEAMWTASDLSAIIGRFAGVAVNRYRHLEKNPDKTESKMYPTPDRVGQGRQP</sequence>
<gene>
    <name evidence="2" type="ORF">G3N56_10415</name>
</gene>
<comment type="caution">
    <text evidence="2">The sequence shown here is derived from an EMBL/GenBank/DDBJ whole genome shotgun (WGS) entry which is preliminary data.</text>
</comment>
<protein>
    <submittedName>
        <fullName evidence="2">Uncharacterized protein</fullName>
    </submittedName>
</protein>
<dbReference type="RefSeq" id="WP_163302194.1">
    <property type="nucleotide sequence ID" value="NZ_JAAGRQ010000038.1"/>
</dbReference>
<dbReference type="Proteomes" id="UP000469724">
    <property type="component" value="Unassembled WGS sequence"/>
</dbReference>
<organism evidence="2 3">
    <name type="scientific">Desulfolutivibrio sulfodismutans</name>
    <dbReference type="NCBI Taxonomy" id="63561"/>
    <lineage>
        <taxon>Bacteria</taxon>
        <taxon>Pseudomonadati</taxon>
        <taxon>Thermodesulfobacteriota</taxon>
        <taxon>Desulfovibrionia</taxon>
        <taxon>Desulfovibrionales</taxon>
        <taxon>Desulfovibrionaceae</taxon>
        <taxon>Desulfolutivibrio</taxon>
    </lineage>
</organism>
<dbReference type="EMBL" id="JAAGRQ010000038">
    <property type="protein sequence ID" value="NDY57153.1"/>
    <property type="molecule type" value="Genomic_DNA"/>
</dbReference>
<dbReference type="AlphaFoldDB" id="A0A7K3NMV7"/>
<accession>A0A7K3NMV7</accession>
<proteinExistence type="predicted"/>
<keyword evidence="3" id="KW-1185">Reference proteome</keyword>
<feature type="region of interest" description="Disordered" evidence="1">
    <location>
        <begin position="110"/>
        <end position="131"/>
    </location>
</feature>
<reference evidence="2 3" key="1">
    <citation type="submission" date="2020-02" db="EMBL/GenBank/DDBJ databases">
        <title>Comparative genomics of sulfur disproportionating microorganisms.</title>
        <authorList>
            <person name="Ward L.M."/>
            <person name="Bertran E."/>
            <person name="Johnston D.T."/>
        </authorList>
    </citation>
    <scope>NUCLEOTIDE SEQUENCE [LARGE SCALE GENOMIC DNA]</scope>
    <source>
        <strain evidence="2 3">DSM 3696</strain>
    </source>
</reference>
<evidence type="ECO:0000313" key="3">
    <source>
        <dbReference type="Proteomes" id="UP000469724"/>
    </source>
</evidence>
<evidence type="ECO:0000256" key="1">
    <source>
        <dbReference type="SAM" id="MobiDB-lite"/>
    </source>
</evidence>
<evidence type="ECO:0000313" key="2">
    <source>
        <dbReference type="EMBL" id="NDY57153.1"/>
    </source>
</evidence>